<name>A0ABZ2KRE3_9BACT</name>
<evidence type="ECO:0000313" key="5">
    <source>
        <dbReference type="Proteomes" id="UP001374803"/>
    </source>
</evidence>
<feature type="compositionally biased region" description="Low complexity" evidence="3">
    <location>
        <begin position="65"/>
        <end position="74"/>
    </location>
</feature>
<sequence length="1881" mass="204197">MSDTVTGLQPPSIPPAAEPAPQAPPQPPTSPAAGLGQVRTVELSLLDLEEGWNVEEARSTLLEAASQAQQVAKPQAPPIESKRRPPPVPLRGKSAVPDEPPSAPRSVDKPSLPPRARPAPPLPRESHSPPPPTGAARAETPSVPPPEVRVRVESPLEQLTAQLQARVAVLEKGDDKLAQARAHLELAVLDEATGDGARVLEHAEAALRIEPSLVMAHALVRRARHARGAARVLLEPLEHEVVAATGDGERADLLAEKARLLEAADEKSEAVREAWEAALSVAAGHPASLKGLEAALVRDAGRDAPPSGVCERLAAHLGRMADAYGAEPRLAAWLHVERARILDRKLNDAKAAWSALRQALALDPGVGPVRSACVRHAARHNDVAALFELLVEESGVETEPARRARLELDAATLAATRLGDTDRAVTLLERAHSRAPTAETVDRRVLDLLVVLHESAGRLRDAIRVRRARAHYIEEPRRLAYELRLMAALSERAGDTATALGDVERARALDPKDPTLLETADRLLASVGREDRRAQLWADVAAREEDPLKRARLLMRAAKISEAMGRPAEAILHLRAALAAAPADVEVVEALTRLLTLPPVEQAEARARIAIYMHAAEEVKDPVRRVGYLERAALLWEESLGDAALATRAFQQVLDIEPDRRSAIVGLQRTAARAGDARALGRALLDEARITSAPERRDEALDLRTRAAAAFSFEDPERAHSLIDDVLRVNPAHEEARALQVRLHEAAGRWEQAASALAERIEATKDEESKIYLWLARAEIVQSRLARVPDAIEALRAVQKLDPAHPVPPEAIPRLLEALGEWAALRDELIAQANQADTPFERVRHLLRAAEIDEYSLRNDEGAAALYGRALNEAPSHPLLLERLVRLAARLGSDVADPSGKLEGGGSHGSFERAMLFVESEAEPRRAITLLEAVSARDTTHLPALRTLETLARTTDSLPLLANALSLQATTLHAPIARLGALWSMAHLVEWRLPESGDTSVYTRILEHAPEDRNALDAIFRRTVALARAGDGVARASATSALLVLLALKSAGTRPSDDTSRLMMHSELAHLYMPWGDGNGGLGAHLPGDIPSVAARSALDHYRKALAMDALSVTAAVGTARFASQLRDGEAGVAASTSLADLAQDPKIRARHLLEAADLLLAAPEDVRLGTAEHRRTRAVELLERALDADPESIPVAGRLATVRADQHRPDRLVEVFRSAIRRANAPDAIVMLGSEIARLARTELKDLTVAVDAMRRVREVAPKHIPSLLTLAELYIAQRAWPEAVDALEAVVEHARGPGLTADGRNTVSAGDPRLTALFALGSLYERVLSKPDQVDRVLRAALEIDPMSARALRGLVRRLGSSPQANERPVREEISSLLERLGRVETAPEQKGAIYLDLSQVRATLEDRTGSERALCEAIAWLPGLLDRLVAWHTTPQGLDRKAHMTALRGIVKRAQEIGRPDAICLSTLGQLEVEFGQIEEGITHLRAALALSPAMHETRFHLGAALSLAGRPEEATKTLFDLLIPDSRPFLALRAPAVGLELMERTLAAERRTEEALVVRELRALAGTLDDASQMWLRGRRLAFDGTSTEPLDRASLVNNVVPPEGRHVLLDVAYALSGSEGKLFRSTAHELGVTSRDRVGPRSGHPLRPLFERLMWLLRLPEVELYVSEAVGYTRVVSQDVPWIVFPQSHLDLPESRQLAALGRALTRVALGVPWIEDLPPPHVQALLTAAARHANPQYSYDVRERHLAELIAEYEPRVARAIGRKQRKLLADLAYRLDAPVGPTPSEMEALVRSVAHAELRVAFLVTGDLLATVDELRALDPHFARALGGMNEHSVATIFSHALAGDLARFALSKEATALRWRTGTIWGANGGGSR</sequence>
<dbReference type="EMBL" id="CP089983">
    <property type="protein sequence ID" value="WXB01251.1"/>
    <property type="molecule type" value="Genomic_DNA"/>
</dbReference>
<feature type="region of interest" description="Disordered" evidence="3">
    <location>
        <begin position="65"/>
        <end position="149"/>
    </location>
</feature>
<evidence type="ECO:0008006" key="6">
    <source>
        <dbReference type="Google" id="ProtNLM"/>
    </source>
</evidence>
<dbReference type="InterPro" id="IPR011990">
    <property type="entry name" value="TPR-like_helical_dom_sf"/>
</dbReference>
<dbReference type="InterPro" id="IPR051012">
    <property type="entry name" value="CellSynth/LPSAsmb/PSIAsmb"/>
</dbReference>
<feature type="compositionally biased region" description="Pro residues" evidence="3">
    <location>
        <begin position="111"/>
        <end position="133"/>
    </location>
</feature>
<organism evidence="4 5">
    <name type="scientific">Pendulispora rubella</name>
    <dbReference type="NCBI Taxonomy" id="2741070"/>
    <lineage>
        <taxon>Bacteria</taxon>
        <taxon>Pseudomonadati</taxon>
        <taxon>Myxococcota</taxon>
        <taxon>Myxococcia</taxon>
        <taxon>Myxococcales</taxon>
        <taxon>Sorangiineae</taxon>
        <taxon>Pendulisporaceae</taxon>
        <taxon>Pendulispora</taxon>
    </lineage>
</organism>
<dbReference type="PANTHER" id="PTHR45586:SF1">
    <property type="entry name" value="LIPOPOLYSACCHARIDE ASSEMBLY PROTEIN B"/>
    <property type="match status" value="1"/>
</dbReference>
<gene>
    <name evidence="4" type="ORF">LVJ94_30565</name>
</gene>
<feature type="region of interest" description="Disordered" evidence="3">
    <location>
        <begin position="1"/>
        <end position="37"/>
    </location>
</feature>
<accession>A0ABZ2KRE3</accession>
<reference evidence="4" key="1">
    <citation type="submission" date="2021-12" db="EMBL/GenBank/DDBJ databases">
        <title>Discovery of the Pendulisporaceae a myxobacterial family with distinct sporulation behavior and unique specialized metabolism.</title>
        <authorList>
            <person name="Garcia R."/>
            <person name="Popoff A."/>
            <person name="Bader C.D."/>
            <person name="Loehr J."/>
            <person name="Walesch S."/>
            <person name="Walt C."/>
            <person name="Boldt J."/>
            <person name="Bunk B."/>
            <person name="Haeckl F.J.F.P.J."/>
            <person name="Gunesch A.P."/>
            <person name="Birkelbach J."/>
            <person name="Nuebel U."/>
            <person name="Pietschmann T."/>
            <person name="Bach T."/>
            <person name="Mueller R."/>
        </authorList>
    </citation>
    <scope>NUCLEOTIDE SEQUENCE</scope>
    <source>
        <strain evidence="4">MSr11367</strain>
    </source>
</reference>
<protein>
    <recommendedName>
        <fullName evidence="6">Tetratricopeptide repeat protein</fullName>
    </recommendedName>
</protein>
<dbReference type="InterPro" id="IPR019734">
    <property type="entry name" value="TPR_rpt"/>
</dbReference>
<evidence type="ECO:0000256" key="3">
    <source>
        <dbReference type="SAM" id="MobiDB-lite"/>
    </source>
</evidence>
<evidence type="ECO:0000256" key="1">
    <source>
        <dbReference type="ARBA" id="ARBA00022737"/>
    </source>
</evidence>
<dbReference type="Gene3D" id="1.25.40.10">
    <property type="entry name" value="Tetratricopeptide repeat domain"/>
    <property type="match status" value="5"/>
</dbReference>
<dbReference type="SUPFAM" id="SSF48452">
    <property type="entry name" value="TPR-like"/>
    <property type="match status" value="5"/>
</dbReference>
<keyword evidence="2" id="KW-0802">TPR repeat</keyword>
<keyword evidence="1" id="KW-0677">Repeat</keyword>
<proteinExistence type="predicted"/>
<dbReference type="RefSeq" id="WP_394830861.1">
    <property type="nucleotide sequence ID" value="NZ_CP089929.1"/>
</dbReference>
<dbReference type="PANTHER" id="PTHR45586">
    <property type="entry name" value="TPR REPEAT-CONTAINING PROTEIN PA4667"/>
    <property type="match status" value="1"/>
</dbReference>
<keyword evidence="5" id="KW-1185">Reference proteome</keyword>
<feature type="compositionally biased region" description="Pro residues" evidence="3">
    <location>
        <begin position="11"/>
        <end position="30"/>
    </location>
</feature>
<evidence type="ECO:0000256" key="2">
    <source>
        <dbReference type="ARBA" id="ARBA00022803"/>
    </source>
</evidence>
<dbReference type="SMART" id="SM00028">
    <property type="entry name" value="TPR"/>
    <property type="match status" value="8"/>
</dbReference>
<evidence type="ECO:0000313" key="4">
    <source>
        <dbReference type="EMBL" id="WXB01251.1"/>
    </source>
</evidence>
<dbReference type="Proteomes" id="UP001374803">
    <property type="component" value="Chromosome"/>
</dbReference>